<evidence type="ECO:0000313" key="2">
    <source>
        <dbReference type="Proteomes" id="UP000887013"/>
    </source>
</evidence>
<reference evidence="1" key="1">
    <citation type="submission" date="2020-08" db="EMBL/GenBank/DDBJ databases">
        <title>Multicomponent nature underlies the extraordinary mechanical properties of spider dragline silk.</title>
        <authorList>
            <person name="Kono N."/>
            <person name="Nakamura H."/>
            <person name="Mori M."/>
            <person name="Yoshida Y."/>
            <person name="Ohtoshi R."/>
            <person name="Malay A.D."/>
            <person name="Moran D.A.P."/>
            <person name="Tomita M."/>
            <person name="Numata K."/>
            <person name="Arakawa K."/>
        </authorList>
    </citation>
    <scope>NUCLEOTIDE SEQUENCE</scope>
</reference>
<comment type="caution">
    <text evidence="1">The sequence shown here is derived from an EMBL/GenBank/DDBJ whole genome shotgun (WGS) entry which is preliminary data.</text>
</comment>
<accession>A0A8X6KLW1</accession>
<evidence type="ECO:0000313" key="1">
    <source>
        <dbReference type="EMBL" id="GFS58511.1"/>
    </source>
</evidence>
<keyword evidence="2" id="KW-1185">Reference proteome</keyword>
<proteinExistence type="predicted"/>
<dbReference type="Proteomes" id="UP000887013">
    <property type="component" value="Unassembled WGS sequence"/>
</dbReference>
<sequence>MKIDGVKKIVESDDNLLARRKNVELVPPPQLENIAAGSLYFLDYRKAYKTEELINANYEQFTINSHINTTDDPDNGYHIQMVTHL</sequence>
<organism evidence="1 2">
    <name type="scientific">Nephila pilipes</name>
    <name type="common">Giant wood spider</name>
    <name type="synonym">Nephila maculata</name>
    <dbReference type="NCBI Taxonomy" id="299642"/>
    <lineage>
        <taxon>Eukaryota</taxon>
        <taxon>Metazoa</taxon>
        <taxon>Ecdysozoa</taxon>
        <taxon>Arthropoda</taxon>
        <taxon>Chelicerata</taxon>
        <taxon>Arachnida</taxon>
        <taxon>Araneae</taxon>
        <taxon>Araneomorphae</taxon>
        <taxon>Entelegynae</taxon>
        <taxon>Araneoidea</taxon>
        <taxon>Nephilidae</taxon>
        <taxon>Nephila</taxon>
    </lineage>
</organism>
<dbReference type="AlphaFoldDB" id="A0A8X6KLW1"/>
<name>A0A8X6KLW1_NEPPI</name>
<dbReference type="EMBL" id="BMAW01047005">
    <property type="protein sequence ID" value="GFS58511.1"/>
    <property type="molecule type" value="Genomic_DNA"/>
</dbReference>
<gene>
    <name evidence="1" type="ORF">NPIL_420471</name>
</gene>
<protein>
    <submittedName>
        <fullName evidence="1">Uncharacterized protein</fullName>
    </submittedName>
</protein>